<organism evidence="1">
    <name type="scientific">Brassica napus</name>
    <name type="common">Rape</name>
    <dbReference type="NCBI Taxonomy" id="3708"/>
    <lineage>
        <taxon>Eukaryota</taxon>
        <taxon>Viridiplantae</taxon>
        <taxon>Streptophyta</taxon>
        <taxon>Embryophyta</taxon>
        <taxon>Tracheophyta</taxon>
        <taxon>Spermatophyta</taxon>
        <taxon>Magnoliopsida</taxon>
        <taxon>eudicotyledons</taxon>
        <taxon>Gunneridae</taxon>
        <taxon>Pentapetalae</taxon>
        <taxon>rosids</taxon>
        <taxon>malvids</taxon>
        <taxon>Brassicales</taxon>
        <taxon>Brassicaceae</taxon>
        <taxon>Brassiceae</taxon>
        <taxon>Brassica</taxon>
    </lineage>
</organism>
<accession>A0A816QIJ7</accession>
<gene>
    <name evidence="1" type="ORF">DARMORV10_C06P27470.1</name>
</gene>
<reference evidence="1" key="1">
    <citation type="submission" date="2021-01" db="EMBL/GenBank/DDBJ databases">
        <authorList>
            <consortium name="Genoscope - CEA"/>
            <person name="William W."/>
        </authorList>
    </citation>
    <scope>NUCLEOTIDE SEQUENCE</scope>
</reference>
<protein>
    <submittedName>
        <fullName evidence="1">(rape) hypothetical protein</fullName>
    </submittedName>
</protein>
<sequence length="113" mass="12988">VFFTRIIPKATSRPEIFSNFTVLYPRSSWPSILSHFQAKGALLVQFRWIRWCLVLGLPVTLLQYAVSSPVFYHFQSIYVRSMHFCPTTVTTCMDCSTSSPLHTVQFHANTKKA</sequence>
<dbReference type="Proteomes" id="UP001295469">
    <property type="component" value="Chromosome C06"/>
</dbReference>
<feature type="non-terminal residue" evidence="1">
    <location>
        <position position="1"/>
    </location>
</feature>
<dbReference type="EMBL" id="HG994370">
    <property type="protein sequence ID" value="CAF2059890.1"/>
    <property type="molecule type" value="Genomic_DNA"/>
</dbReference>
<proteinExistence type="predicted"/>
<name>A0A816QIJ7_BRANA</name>
<evidence type="ECO:0000313" key="1">
    <source>
        <dbReference type="EMBL" id="CAF2059890.1"/>
    </source>
</evidence>
<dbReference type="AlphaFoldDB" id="A0A816QIJ7"/>